<dbReference type="EMBL" id="CP073754">
    <property type="protein sequence ID" value="QWF71494.1"/>
    <property type="molecule type" value="Genomic_DNA"/>
</dbReference>
<keyword evidence="4 7" id="KW-0812">Transmembrane</keyword>
<evidence type="ECO:0000256" key="2">
    <source>
        <dbReference type="ARBA" id="ARBA00005811"/>
    </source>
</evidence>
<keyword evidence="10" id="KW-1185">Reference proteome</keyword>
<keyword evidence="6 8" id="KW-0472">Membrane</keyword>
<evidence type="ECO:0000256" key="5">
    <source>
        <dbReference type="ARBA" id="ARBA00022989"/>
    </source>
</evidence>
<dbReference type="GO" id="GO:0015031">
    <property type="term" value="P:protein transport"/>
    <property type="evidence" value="ECO:0007669"/>
    <property type="project" value="UniProtKB-KW"/>
</dbReference>
<comment type="similarity">
    <text evidence="2 7">Belongs to the ExbD/TolR family.</text>
</comment>
<dbReference type="Gene3D" id="3.30.420.270">
    <property type="match status" value="1"/>
</dbReference>
<comment type="subcellular location">
    <subcellularLocation>
        <location evidence="1">Cell membrane</location>
        <topology evidence="1">Single-pass membrane protein</topology>
    </subcellularLocation>
    <subcellularLocation>
        <location evidence="7">Cell membrane</location>
        <topology evidence="7">Single-pass type II membrane protein</topology>
    </subcellularLocation>
</comment>
<proteinExistence type="inferred from homology"/>
<evidence type="ECO:0000256" key="7">
    <source>
        <dbReference type="RuleBase" id="RU003879"/>
    </source>
</evidence>
<evidence type="ECO:0000313" key="9">
    <source>
        <dbReference type="EMBL" id="QWF71494.1"/>
    </source>
</evidence>
<accession>A0A975RAN9</accession>
<dbReference type="GO" id="GO:0022857">
    <property type="term" value="F:transmembrane transporter activity"/>
    <property type="evidence" value="ECO:0007669"/>
    <property type="project" value="InterPro"/>
</dbReference>
<evidence type="ECO:0000256" key="1">
    <source>
        <dbReference type="ARBA" id="ARBA00004162"/>
    </source>
</evidence>
<dbReference type="GO" id="GO:0005886">
    <property type="term" value="C:plasma membrane"/>
    <property type="evidence" value="ECO:0007669"/>
    <property type="project" value="UniProtKB-SubCell"/>
</dbReference>
<keyword evidence="7" id="KW-0813">Transport</keyword>
<dbReference type="Proteomes" id="UP000676649">
    <property type="component" value="Chromosome"/>
</dbReference>
<feature type="transmembrane region" description="Helical" evidence="8">
    <location>
        <begin position="12"/>
        <end position="32"/>
    </location>
</feature>
<dbReference type="PANTHER" id="PTHR30558:SF3">
    <property type="entry name" value="BIOPOLYMER TRANSPORT PROTEIN EXBD-RELATED"/>
    <property type="match status" value="1"/>
</dbReference>
<evidence type="ECO:0000256" key="3">
    <source>
        <dbReference type="ARBA" id="ARBA00022475"/>
    </source>
</evidence>
<dbReference type="AlphaFoldDB" id="A0A975RAN9"/>
<evidence type="ECO:0000256" key="8">
    <source>
        <dbReference type="SAM" id="Phobius"/>
    </source>
</evidence>
<dbReference type="PANTHER" id="PTHR30558">
    <property type="entry name" value="EXBD MEMBRANE COMPONENT OF PMF-DRIVEN MACROMOLECULE IMPORT SYSTEM"/>
    <property type="match status" value="1"/>
</dbReference>
<evidence type="ECO:0000256" key="4">
    <source>
        <dbReference type="ARBA" id="ARBA00022692"/>
    </source>
</evidence>
<dbReference type="Pfam" id="PF02472">
    <property type="entry name" value="ExbD"/>
    <property type="match status" value="1"/>
</dbReference>
<reference evidence="9" key="1">
    <citation type="submission" date="2021-04" db="EMBL/GenBank/DDBJ databases">
        <title>Draft genome sequence data of methanotrophic Methylovulum sp. strain S1L and Methylomonas sp. strain S2AM isolated from boreal lake water columns.</title>
        <authorList>
            <person name="Rissanen A.J."/>
            <person name="Mangayil R."/>
            <person name="Svenning M.M."/>
            <person name="Khanongnuch R."/>
        </authorList>
    </citation>
    <scope>NUCLEOTIDE SEQUENCE</scope>
    <source>
        <strain evidence="9">S2AM</strain>
    </source>
</reference>
<dbReference type="RefSeq" id="WP_215583279.1">
    <property type="nucleotide sequence ID" value="NZ_CP073754.1"/>
</dbReference>
<sequence length="147" mass="15841">MEFRRKNRAPVDIGLIPMIDVLLVLLFFFMVATTFRQHAELKVELPAADGGEVSQQTKAINLFIDAQGVYALATDGSDTAKPLAHQDAAALKAALAQLAGDSRQLPFIISADGKTPHQSVVTAMDTAAQLGFHHITFAINPHPVEPQ</sequence>
<name>A0A975RAN9_9GAMM</name>
<dbReference type="InterPro" id="IPR003400">
    <property type="entry name" value="ExbD"/>
</dbReference>
<dbReference type="KEGG" id="mpad:KEF85_03170"/>
<evidence type="ECO:0000313" key="10">
    <source>
        <dbReference type="Proteomes" id="UP000676649"/>
    </source>
</evidence>
<keyword evidence="5 8" id="KW-1133">Transmembrane helix</keyword>
<evidence type="ECO:0000256" key="6">
    <source>
        <dbReference type="ARBA" id="ARBA00023136"/>
    </source>
</evidence>
<organism evidence="9 10">
    <name type="scientific">Methylomonas paludis</name>
    <dbReference type="NCBI Taxonomy" id="1173101"/>
    <lineage>
        <taxon>Bacteria</taxon>
        <taxon>Pseudomonadati</taxon>
        <taxon>Pseudomonadota</taxon>
        <taxon>Gammaproteobacteria</taxon>
        <taxon>Methylococcales</taxon>
        <taxon>Methylococcaceae</taxon>
        <taxon>Methylomonas</taxon>
    </lineage>
</organism>
<keyword evidence="3" id="KW-1003">Cell membrane</keyword>
<keyword evidence="7" id="KW-0653">Protein transport</keyword>
<protein>
    <submittedName>
        <fullName evidence="9">Biopolymer transporter ExbD</fullName>
    </submittedName>
</protein>
<gene>
    <name evidence="9" type="ORF">KEF85_03170</name>
</gene>